<evidence type="ECO:0000313" key="3">
    <source>
        <dbReference type="Proteomes" id="UP000076798"/>
    </source>
</evidence>
<sequence length="105" mass="12000">MREIRVASQIRMTVWMSGDDGRRRRRACGANLTTVAGSGLVETGVEAEAGFCILLMLDFVESHPKRSSRNSQQYRKYRRRRESSSRCRTMPAAECRALSIFGKRK</sequence>
<feature type="region of interest" description="Disordered" evidence="1">
    <location>
        <begin position="63"/>
        <end position="85"/>
    </location>
</feature>
<dbReference type="EMBL" id="KV428181">
    <property type="protein sequence ID" value="KZT34436.1"/>
    <property type="molecule type" value="Genomic_DNA"/>
</dbReference>
<gene>
    <name evidence="2" type="ORF">SISSUDRAFT_276660</name>
</gene>
<proteinExistence type="predicted"/>
<reference evidence="2 3" key="1">
    <citation type="journal article" date="2016" name="Mol. Biol. Evol.">
        <title>Comparative Genomics of Early-Diverging Mushroom-Forming Fungi Provides Insights into the Origins of Lignocellulose Decay Capabilities.</title>
        <authorList>
            <person name="Nagy L.G."/>
            <person name="Riley R."/>
            <person name="Tritt A."/>
            <person name="Adam C."/>
            <person name="Daum C."/>
            <person name="Floudas D."/>
            <person name="Sun H."/>
            <person name="Yadav J.S."/>
            <person name="Pangilinan J."/>
            <person name="Larsson K.H."/>
            <person name="Matsuura K."/>
            <person name="Barry K."/>
            <person name="Labutti K."/>
            <person name="Kuo R."/>
            <person name="Ohm R.A."/>
            <person name="Bhattacharya S.S."/>
            <person name="Shirouzu T."/>
            <person name="Yoshinaga Y."/>
            <person name="Martin F.M."/>
            <person name="Grigoriev I.V."/>
            <person name="Hibbett D.S."/>
        </authorList>
    </citation>
    <scope>NUCLEOTIDE SEQUENCE [LARGE SCALE GENOMIC DNA]</scope>
    <source>
        <strain evidence="2 3">HHB10207 ss-3</strain>
    </source>
</reference>
<dbReference type="AlphaFoldDB" id="A0A165ZM25"/>
<organism evidence="2 3">
    <name type="scientific">Sistotremastrum suecicum HHB10207 ss-3</name>
    <dbReference type="NCBI Taxonomy" id="1314776"/>
    <lineage>
        <taxon>Eukaryota</taxon>
        <taxon>Fungi</taxon>
        <taxon>Dikarya</taxon>
        <taxon>Basidiomycota</taxon>
        <taxon>Agaricomycotina</taxon>
        <taxon>Agaricomycetes</taxon>
        <taxon>Sistotremastrales</taxon>
        <taxon>Sistotremastraceae</taxon>
        <taxon>Sistotremastrum</taxon>
    </lineage>
</organism>
<name>A0A165ZM25_9AGAM</name>
<evidence type="ECO:0000256" key="1">
    <source>
        <dbReference type="SAM" id="MobiDB-lite"/>
    </source>
</evidence>
<evidence type="ECO:0000313" key="2">
    <source>
        <dbReference type="EMBL" id="KZT34436.1"/>
    </source>
</evidence>
<accession>A0A165ZM25</accession>
<protein>
    <submittedName>
        <fullName evidence="2">Uncharacterized protein</fullName>
    </submittedName>
</protein>
<keyword evidence="3" id="KW-1185">Reference proteome</keyword>
<dbReference type="Proteomes" id="UP000076798">
    <property type="component" value="Unassembled WGS sequence"/>
</dbReference>